<evidence type="ECO:0000313" key="9">
    <source>
        <dbReference type="Proteomes" id="UP001144205"/>
    </source>
</evidence>
<comment type="similarity">
    <text evidence="6">Belongs to the RNase D family.</text>
</comment>
<dbReference type="NCBIfam" id="TIGR01388">
    <property type="entry name" value="rnd"/>
    <property type="match status" value="1"/>
</dbReference>
<evidence type="ECO:0000313" key="8">
    <source>
        <dbReference type="EMBL" id="GKY87986.1"/>
    </source>
</evidence>
<keyword evidence="1 6" id="KW-0963">Cytoplasm</keyword>
<comment type="caution">
    <text evidence="8">The sequence shown here is derived from an EMBL/GenBank/DDBJ whole genome shotgun (WGS) entry which is preliminary data.</text>
</comment>
<evidence type="ECO:0000256" key="3">
    <source>
        <dbReference type="ARBA" id="ARBA00022722"/>
    </source>
</evidence>
<comment type="function">
    <text evidence="6">Exonuclease involved in the 3' processing of various precursor tRNAs. Initiates hydrolysis at the 3'-terminus of an RNA molecule and releases 5'-mononucleotides.</text>
</comment>
<name>A0ABQ5LUN7_9RHOB</name>
<protein>
    <recommendedName>
        <fullName evidence="6">Ribonuclease D</fullName>
        <shortName evidence="6">RNase D</shortName>
        <ecNumber evidence="6">3.1.13.5</ecNumber>
    </recommendedName>
</protein>
<comment type="subcellular location">
    <subcellularLocation>
        <location evidence="6">Cytoplasm</location>
    </subcellularLocation>
</comment>
<dbReference type="InterPro" id="IPR036397">
    <property type="entry name" value="RNaseH_sf"/>
</dbReference>
<organism evidence="8 9">
    <name type="scientific">Sinisalibacter aestuarii</name>
    <dbReference type="NCBI Taxonomy" id="2949426"/>
    <lineage>
        <taxon>Bacteria</taxon>
        <taxon>Pseudomonadati</taxon>
        <taxon>Pseudomonadota</taxon>
        <taxon>Alphaproteobacteria</taxon>
        <taxon>Rhodobacterales</taxon>
        <taxon>Roseobacteraceae</taxon>
        <taxon>Sinisalibacter</taxon>
    </lineage>
</organism>
<dbReference type="InterPro" id="IPR002562">
    <property type="entry name" value="3'-5'_exonuclease_dom"/>
</dbReference>
<keyword evidence="9" id="KW-1185">Reference proteome</keyword>
<dbReference type="Gene3D" id="3.30.420.10">
    <property type="entry name" value="Ribonuclease H-like superfamily/Ribonuclease H"/>
    <property type="match status" value="1"/>
</dbReference>
<comment type="catalytic activity">
    <reaction evidence="6">
        <text>Exonucleolytic cleavage that removes extra residues from the 3'-terminus of tRNA to produce 5'-mononucleotides.</text>
        <dbReference type="EC" id="3.1.13.5"/>
    </reaction>
</comment>
<dbReference type="Proteomes" id="UP001144205">
    <property type="component" value="Unassembled WGS sequence"/>
</dbReference>
<dbReference type="PROSITE" id="PS50967">
    <property type="entry name" value="HRDC"/>
    <property type="match status" value="1"/>
</dbReference>
<dbReference type="InterPro" id="IPR051086">
    <property type="entry name" value="RNase_D-like"/>
</dbReference>
<dbReference type="Pfam" id="PF01612">
    <property type="entry name" value="DNA_pol_A_exo1"/>
    <property type="match status" value="1"/>
</dbReference>
<dbReference type="SUPFAM" id="SSF47819">
    <property type="entry name" value="HRDC-like"/>
    <property type="match status" value="2"/>
</dbReference>
<dbReference type="Pfam" id="PF00570">
    <property type="entry name" value="HRDC"/>
    <property type="match status" value="1"/>
</dbReference>
<dbReference type="HAMAP" id="MF_01899">
    <property type="entry name" value="RNase_D"/>
    <property type="match status" value="1"/>
</dbReference>
<evidence type="ECO:0000256" key="5">
    <source>
        <dbReference type="ARBA" id="ARBA00022839"/>
    </source>
</evidence>
<dbReference type="InterPro" id="IPR044876">
    <property type="entry name" value="HRDC_dom_sf"/>
</dbReference>
<dbReference type="EC" id="3.1.13.5" evidence="6"/>
<reference evidence="8" key="1">
    <citation type="journal article" date="2023" name="Int. J. Syst. Evol. Microbiol.">
        <title>Sinisalibacter aestuarii sp. nov., isolated from estuarine sediment of the Arakawa River.</title>
        <authorList>
            <person name="Arafat S.T."/>
            <person name="Hirano S."/>
            <person name="Sato A."/>
            <person name="Takeuchi K."/>
            <person name="Yasuda T."/>
            <person name="Terahara T."/>
            <person name="Hamada M."/>
            <person name="Kobayashi T."/>
        </authorList>
    </citation>
    <scope>NUCLEOTIDE SEQUENCE</scope>
    <source>
        <strain evidence="8">B-399</strain>
    </source>
</reference>
<keyword evidence="4 6" id="KW-0378">Hydrolase</keyword>
<dbReference type="Gene3D" id="1.10.150.80">
    <property type="entry name" value="HRDC domain"/>
    <property type="match status" value="1"/>
</dbReference>
<proteinExistence type="inferred from homology"/>
<comment type="cofactor">
    <cofactor evidence="6">
        <name>a divalent metal cation</name>
        <dbReference type="ChEBI" id="CHEBI:60240"/>
    </cofactor>
</comment>
<dbReference type="PANTHER" id="PTHR47649:SF1">
    <property type="entry name" value="RIBONUCLEASE D"/>
    <property type="match status" value="1"/>
</dbReference>
<gene>
    <name evidence="6 8" type="primary">rnd</name>
    <name evidence="8" type="ORF">STA1M1_18550</name>
</gene>
<dbReference type="InterPro" id="IPR002121">
    <property type="entry name" value="HRDC_dom"/>
</dbReference>
<dbReference type="CDD" id="cd06142">
    <property type="entry name" value="RNaseD_exo"/>
    <property type="match status" value="1"/>
</dbReference>
<keyword evidence="2 6" id="KW-0819">tRNA processing</keyword>
<dbReference type="InterPro" id="IPR006292">
    <property type="entry name" value="RNase_D"/>
</dbReference>
<evidence type="ECO:0000259" key="7">
    <source>
        <dbReference type="PROSITE" id="PS50967"/>
    </source>
</evidence>
<accession>A0ABQ5LUN7</accession>
<dbReference type="InterPro" id="IPR012337">
    <property type="entry name" value="RNaseH-like_sf"/>
</dbReference>
<sequence length="386" mass="42971">MITITTTEALAEFCSRAAEHPYVTVDTEFLRERTYYSRLCLVQLAMPGDDDSDAVLVDPLAAGLSLDPLYDLLRNEDVVKVFHAARQDLEIFYVDAGLIPTPLFDTQVAAMVCGHGDQVGYETLVRKIARAPLDKSSRFTDWSRRPLTEAQKKYAIGDVTYLRRIYEELAAELEETGRGPWVEEELATLMDPATYRVEPEDAWLRVKTRTNSGRFLAVVKELARFREGYAQSRNLPRNRVYKDDALLELASTKPADMKDLGRSRLLLREARRGEIAEGILAAVKAGLDMPADKMPKVPATGREKLQVNPALADLLRVLLKARSEDTKVAQKLIASAADLDLLAAGERDVPALKGWRAEVFGQDAIRLCEGRIALAAKGQSVRVVEV</sequence>
<dbReference type="InterPro" id="IPR010997">
    <property type="entry name" value="HRDC-like_sf"/>
</dbReference>
<feature type="domain" description="HRDC" evidence="7">
    <location>
        <begin position="212"/>
        <end position="293"/>
    </location>
</feature>
<dbReference type="PANTHER" id="PTHR47649">
    <property type="entry name" value="RIBONUCLEASE D"/>
    <property type="match status" value="1"/>
</dbReference>
<dbReference type="SMART" id="SM00474">
    <property type="entry name" value="35EXOc"/>
    <property type="match status" value="1"/>
</dbReference>
<dbReference type="EMBL" id="BROH01000004">
    <property type="protein sequence ID" value="GKY87986.1"/>
    <property type="molecule type" value="Genomic_DNA"/>
</dbReference>
<evidence type="ECO:0000256" key="6">
    <source>
        <dbReference type="HAMAP-Rule" id="MF_01899"/>
    </source>
</evidence>
<keyword evidence="5 6" id="KW-0269">Exonuclease</keyword>
<evidence type="ECO:0000256" key="2">
    <source>
        <dbReference type="ARBA" id="ARBA00022694"/>
    </source>
</evidence>
<keyword evidence="3 6" id="KW-0540">Nuclease</keyword>
<evidence type="ECO:0000256" key="1">
    <source>
        <dbReference type="ARBA" id="ARBA00022490"/>
    </source>
</evidence>
<dbReference type="SUPFAM" id="SSF53098">
    <property type="entry name" value="Ribonuclease H-like"/>
    <property type="match status" value="1"/>
</dbReference>
<evidence type="ECO:0000256" key="4">
    <source>
        <dbReference type="ARBA" id="ARBA00022801"/>
    </source>
</evidence>
<dbReference type="RefSeq" id="WP_281841978.1">
    <property type="nucleotide sequence ID" value="NZ_BROH01000004.1"/>
</dbReference>